<evidence type="ECO:0000313" key="2">
    <source>
        <dbReference type="Proteomes" id="UP001499967"/>
    </source>
</evidence>
<sequence length="159" mass="17371">MSLLRSDALTVCQDHGQFELVTGDMDDDLVGLIDAANHADGIAQGTVVLVVLSPHQNNFELGLTVEQWSSPPPDDLDAWEEGFEASLTVGDLGLVYHSPPDTYVQLDVPPGAYRARIVGRGFVNNGWPGSTTPGDVWRIQVWPCAERITPRRIARWPAP</sequence>
<keyword evidence="2" id="KW-1185">Reference proteome</keyword>
<gene>
    <name evidence="1" type="ORF">GCM10009559_37140</name>
</gene>
<evidence type="ECO:0000313" key="1">
    <source>
        <dbReference type="EMBL" id="GAA0941552.1"/>
    </source>
</evidence>
<reference evidence="1 2" key="1">
    <citation type="journal article" date="2019" name="Int. J. Syst. Evol. Microbiol.">
        <title>The Global Catalogue of Microorganisms (GCM) 10K type strain sequencing project: providing services to taxonomists for standard genome sequencing and annotation.</title>
        <authorList>
            <consortium name="The Broad Institute Genomics Platform"/>
            <consortium name="The Broad Institute Genome Sequencing Center for Infectious Disease"/>
            <person name="Wu L."/>
            <person name="Ma J."/>
        </authorList>
    </citation>
    <scope>NUCLEOTIDE SEQUENCE [LARGE SCALE GENOMIC DNA]</scope>
    <source>
        <strain evidence="1 2">JCM 11117</strain>
    </source>
</reference>
<dbReference type="RefSeq" id="WP_343942712.1">
    <property type="nucleotide sequence ID" value="NZ_BAAAHP010000104.1"/>
</dbReference>
<dbReference type="EMBL" id="BAAAHP010000104">
    <property type="protein sequence ID" value="GAA0941552.1"/>
    <property type="molecule type" value="Genomic_DNA"/>
</dbReference>
<proteinExistence type="predicted"/>
<comment type="caution">
    <text evidence="1">The sequence shown here is derived from an EMBL/GenBank/DDBJ whole genome shotgun (WGS) entry which is preliminary data.</text>
</comment>
<organism evidence="1 2">
    <name type="scientific">Pseudonocardia zijingensis</name>
    <dbReference type="NCBI Taxonomy" id="153376"/>
    <lineage>
        <taxon>Bacteria</taxon>
        <taxon>Bacillati</taxon>
        <taxon>Actinomycetota</taxon>
        <taxon>Actinomycetes</taxon>
        <taxon>Pseudonocardiales</taxon>
        <taxon>Pseudonocardiaceae</taxon>
        <taxon>Pseudonocardia</taxon>
    </lineage>
</organism>
<accession>A0ABN1QF04</accession>
<name>A0ABN1QF04_9PSEU</name>
<dbReference type="Proteomes" id="UP001499967">
    <property type="component" value="Unassembled WGS sequence"/>
</dbReference>
<evidence type="ECO:0008006" key="3">
    <source>
        <dbReference type="Google" id="ProtNLM"/>
    </source>
</evidence>
<protein>
    <recommendedName>
        <fullName evidence="3">Immunity protein 7 of polymorphic toxin system</fullName>
    </recommendedName>
</protein>